<reference evidence="1 2" key="1">
    <citation type="submission" date="2020-08" db="EMBL/GenBank/DDBJ databases">
        <title>Sequencing the genomes of 1000 actinobacteria strains.</title>
        <authorList>
            <person name="Klenk H.-P."/>
        </authorList>
    </citation>
    <scope>NUCLEOTIDE SEQUENCE [LARGE SCALE GENOMIC DNA]</scope>
    <source>
        <strain evidence="1 2">DSM 28967</strain>
    </source>
</reference>
<dbReference type="RefSeq" id="WP_184805237.1">
    <property type="nucleotide sequence ID" value="NZ_JACHMY010000001.1"/>
</dbReference>
<name>A0A7W9JGX6_9ACTN</name>
<dbReference type="EMBL" id="JACHMY010000001">
    <property type="protein sequence ID" value="MBB5841630.1"/>
    <property type="molecule type" value="Genomic_DNA"/>
</dbReference>
<evidence type="ECO:0000313" key="2">
    <source>
        <dbReference type="Proteomes" id="UP000549971"/>
    </source>
</evidence>
<organism evidence="1 2">
    <name type="scientific">Kribbella italica</name>
    <dbReference type="NCBI Taxonomy" id="1540520"/>
    <lineage>
        <taxon>Bacteria</taxon>
        <taxon>Bacillati</taxon>
        <taxon>Actinomycetota</taxon>
        <taxon>Actinomycetes</taxon>
        <taxon>Propionibacteriales</taxon>
        <taxon>Kribbellaceae</taxon>
        <taxon>Kribbella</taxon>
    </lineage>
</organism>
<protein>
    <recommendedName>
        <fullName evidence="3">ArsR family transcriptional regulator</fullName>
    </recommendedName>
</protein>
<dbReference type="Proteomes" id="UP000549971">
    <property type="component" value="Unassembled WGS sequence"/>
</dbReference>
<dbReference type="AlphaFoldDB" id="A0A7W9JGX6"/>
<comment type="caution">
    <text evidence="1">The sequence shown here is derived from an EMBL/GenBank/DDBJ whole genome shotgun (WGS) entry which is preliminary data.</text>
</comment>
<evidence type="ECO:0008006" key="3">
    <source>
        <dbReference type="Google" id="ProtNLM"/>
    </source>
</evidence>
<gene>
    <name evidence="1" type="ORF">HDA39_008364</name>
</gene>
<accession>A0A7W9JGX6</accession>
<sequence length="45" mass="5515">MSHHLIRMEKRGLIERIARDAQYPEIGTSEQGWRWFGPVHRRTRR</sequence>
<proteinExistence type="predicted"/>
<keyword evidence="2" id="KW-1185">Reference proteome</keyword>
<evidence type="ECO:0000313" key="1">
    <source>
        <dbReference type="EMBL" id="MBB5841630.1"/>
    </source>
</evidence>